<keyword evidence="2" id="KW-1185">Reference proteome</keyword>
<evidence type="ECO:0000313" key="3">
    <source>
        <dbReference type="WBParaSite" id="TMUE_0000002394.1"/>
    </source>
</evidence>
<reference evidence="2" key="1">
    <citation type="submission" date="2013-11" db="EMBL/GenBank/DDBJ databases">
        <authorList>
            <person name="Aslett M."/>
        </authorList>
    </citation>
    <scope>NUCLEOTIDE SEQUENCE [LARGE SCALE GENOMIC DNA]</scope>
    <source>
        <strain evidence="2">Edinburgh</strain>
    </source>
</reference>
<feature type="compositionally biased region" description="Polar residues" evidence="1">
    <location>
        <begin position="85"/>
        <end position="96"/>
    </location>
</feature>
<accession>A0A5S6Q5E7</accession>
<proteinExistence type="predicted"/>
<feature type="compositionally biased region" description="Basic and acidic residues" evidence="1">
    <location>
        <begin position="108"/>
        <end position="117"/>
    </location>
</feature>
<feature type="region of interest" description="Disordered" evidence="1">
    <location>
        <begin position="32"/>
        <end position="136"/>
    </location>
</feature>
<dbReference type="WBParaSite" id="TMUE_0000002394.1">
    <property type="protein sequence ID" value="TMUE_0000002394.1"/>
    <property type="gene ID" value="WBGene00298236"/>
</dbReference>
<feature type="region of interest" description="Disordered" evidence="1">
    <location>
        <begin position="193"/>
        <end position="216"/>
    </location>
</feature>
<sequence length="254" mass="28534">MVLCGRPVNGYPLTGFAKLKFKYSQPFRTRASSNVAEARKPDRIYPPSNGPKGHCRFGQQHLNKRAEGPFGPRRTGRTERRYESTDATGCSETFRSTGGGYTTPIKQPRPEQRERSPKAQGNEAPHDLGDGQPDRVPMDQAGDIPFLVLRQANSVGWVVPFKGVCPVIRRYTFRKGSRKLRSDALVPTSKIRKSTMTAGVSPKRSPWDEQNMPLGNDRLKNGRISIKQQLQLKPATLLSYWAEKSLRRRQGGRT</sequence>
<dbReference type="WBParaSite" id="TMUE_2000007549.1">
    <property type="protein sequence ID" value="TMUE_2000007549.1"/>
    <property type="gene ID" value="WBGene00289273"/>
</dbReference>
<dbReference type="AlphaFoldDB" id="A0A5S6Q5E7"/>
<evidence type="ECO:0000256" key="1">
    <source>
        <dbReference type="SAM" id="MobiDB-lite"/>
    </source>
</evidence>
<evidence type="ECO:0000313" key="2">
    <source>
        <dbReference type="Proteomes" id="UP000046395"/>
    </source>
</evidence>
<organism evidence="2 3">
    <name type="scientific">Trichuris muris</name>
    <name type="common">Mouse whipworm</name>
    <dbReference type="NCBI Taxonomy" id="70415"/>
    <lineage>
        <taxon>Eukaryota</taxon>
        <taxon>Metazoa</taxon>
        <taxon>Ecdysozoa</taxon>
        <taxon>Nematoda</taxon>
        <taxon>Enoplea</taxon>
        <taxon>Dorylaimia</taxon>
        <taxon>Trichinellida</taxon>
        <taxon>Trichuridae</taxon>
        <taxon>Trichuris</taxon>
    </lineage>
</organism>
<reference evidence="3 4" key="3">
    <citation type="submission" date="2019-12" db="UniProtKB">
        <authorList>
            <consortium name="WormBaseParasite"/>
        </authorList>
    </citation>
    <scope>IDENTIFICATION</scope>
</reference>
<evidence type="ECO:0000313" key="4">
    <source>
        <dbReference type="WBParaSite" id="TMUE_2000007549.1"/>
    </source>
</evidence>
<protein>
    <submittedName>
        <fullName evidence="3 4">Uncharacterized protein</fullName>
    </submittedName>
</protein>
<reference evidence="2" key="2">
    <citation type="submission" date="2014-03" db="EMBL/GenBank/DDBJ databases">
        <title>The whipworm genome and dual-species transcriptomics of an intimate host-pathogen interaction.</title>
        <authorList>
            <person name="Foth B.J."/>
            <person name="Tsai I.J."/>
            <person name="Reid A.J."/>
            <person name="Bancroft A.J."/>
            <person name="Nichol S."/>
            <person name="Tracey A."/>
            <person name="Holroyd N."/>
            <person name="Cotton J.A."/>
            <person name="Stanley E.J."/>
            <person name="Zarowiecki M."/>
            <person name="Liu J.Z."/>
            <person name="Huckvale T."/>
            <person name="Cooper P.J."/>
            <person name="Grencis R.K."/>
            <person name="Berriman M."/>
        </authorList>
    </citation>
    <scope>NUCLEOTIDE SEQUENCE [LARGE SCALE GENOMIC DNA]</scope>
    <source>
        <strain evidence="2">Edinburgh</strain>
    </source>
</reference>
<feature type="compositionally biased region" description="Basic and acidic residues" evidence="1">
    <location>
        <begin position="124"/>
        <end position="136"/>
    </location>
</feature>
<name>A0A5S6Q5E7_TRIMR</name>
<dbReference type="Proteomes" id="UP000046395">
    <property type="component" value="Unassembled WGS sequence"/>
</dbReference>